<sequence>MELVVAAAIIILGIIFTGAFLSLLLICQHKNIRAKTSKYVKKLAKSDVSQFEDCLMETDVELGEVCLHPHIESILAAEWVGDATGLVSHCLAILKICHSLTNHVAALAMDPVQQSKLQDIIQVARRISIRADDMVRAMYPPLDARLLEARSVALVLSVSHLTLVAQAGTKFHWIEQSIAEMDTHLLVLREAALSQEAACRIQNAMA</sequence>
<dbReference type="PANTHER" id="PTHR32510">
    <property type="entry name" value="TRANSMEMBRANE PROTEIN 98"/>
    <property type="match status" value="1"/>
</dbReference>
<keyword evidence="6" id="KW-1003">Cell membrane</keyword>
<dbReference type="AlphaFoldDB" id="A0A1B6G724"/>
<evidence type="ECO:0000256" key="11">
    <source>
        <dbReference type="ARBA" id="ARBA00023136"/>
    </source>
</evidence>
<evidence type="ECO:0000256" key="12">
    <source>
        <dbReference type="SAM" id="Phobius"/>
    </source>
</evidence>
<evidence type="ECO:0000256" key="5">
    <source>
        <dbReference type="ARBA" id="ARBA00014380"/>
    </source>
</evidence>
<name>A0A1B6G724_9HEMI</name>
<evidence type="ECO:0000256" key="6">
    <source>
        <dbReference type="ARBA" id="ARBA00022475"/>
    </source>
</evidence>
<evidence type="ECO:0000256" key="10">
    <source>
        <dbReference type="ARBA" id="ARBA00022989"/>
    </source>
</evidence>
<keyword evidence="8 12" id="KW-0812">Transmembrane</keyword>
<keyword evidence="9" id="KW-0256">Endoplasmic reticulum</keyword>
<comment type="similarity">
    <text evidence="4">Belongs to the TMEM98 family.</text>
</comment>
<organism evidence="13">
    <name type="scientific">Cuerna arida</name>
    <dbReference type="NCBI Taxonomy" id="1464854"/>
    <lineage>
        <taxon>Eukaryota</taxon>
        <taxon>Metazoa</taxon>
        <taxon>Ecdysozoa</taxon>
        <taxon>Arthropoda</taxon>
        <taxon>Hexapoda</taxon>
        <taxon>Insecta</taxon>
        <taxon>Pterygota</taxon>
        <taxon>Neoptera</taxon>
        <taxon>Paraneoptera</taxon>
        <taxon>Hemiptera</taxon>
        <taxon>Auchenorrhyncha</taxon>
        <taxon>Membracoidea</taxon>
        <taxon>Cicadellidae</taxon>
        <taxon>Cicadellinae</taxon>
        <taxon>Proconiini</taxon>
        <taxon>Cuerna</taxon>
    </lineage>
</organism>
<dbReference type="EMBL" id="GECZ01011524">
    <property type="protein sequence ID" value="JAS58245.1"/>
    <property type="molecule type" value="Transcribed_RNA"/>
</dbReference>
<reference evidence="13" key="1">
    <citation type="submission" date="2015-11" db="EMBL/GenBank/DDBJ databases">
        <title>De novo transcriptome assembly of four potential Pierce s Disease insect vectors from Arizona vineyards.</title>
        <authorList>
            <person name="Tassone E.E."/>
        </authorList>
    </citation>
    <scope>NUCLEOTIDE SEQUENCE</scope>
</reference>
<dbReference type="Gene3D" id="1.20.1410.10">
    <property type="entry name" value="I/LWEQ domain"/>
    <property type="match status" value="1"/>
</dbReference>
<comment type="subcellular location">
    <subcellularLocation>
        <location evidence="1">Cell membrane</location>
        <topology evidence="1">Single-pass type II membrane protein</topology>
    </subcellularLocation>
    <subcellularLocation>
        <location evidence="3">Endoplasmic reticulum membrane</location>
        <topology evidence="3">Single-pass type II membrane protein</topology>
    </subcellularLocation>
    <subcellularLocation>
        <location evidence="2">Secreted</location>
        <location evidence="2">Extracellular exosome</location>
    </subcellularLocation>
</comment>
<evidence type="ECO:0000256" key="8">
    <source>
        <dbReference type="ARBA" id="ARBA00022692"/>
    </source>
</evidence>
<evidence type="ECO:0000256" key="1">
    <source>
        <dbReference type="ARBA" id="ARBA00004401"/>
    </source>
</evidence>
<proteinExistence type="inferred from homology"/>
<evidence type="ECO:0000256" key="2">
    <source>
        <dbReference type="ARBA" id="ARBA00004550"/>
    </source>
</evidence>
<evidence type="ECO:0000256" key="7">
    <source>
        <dbReference type="ARBA" id="ARBA00022525"/>
    </source>
</evidence>
<evidence type="ECO:0000256" key="9">
    <source>
        <dbReference type="ARBA" id="ARBA00022824"/>
    </source>
</evidence>
<keyword evidence="10 12" id="KW-1133">Transmembrane helix</keyword>
<feature type="transmembrane region" description="Helical" evidence="12">
    <location>
        <begin position="6"/>
        <end position="27"/>
    </location>
</feature>
<keyword evidence="11 12" id="KW-0472">Membrane</keyword>
<keyword evidence="7" id="KW-0964">Secreted</keyword>
<dbReference type="GO" id="GO:0005576">
    <property type="term" value="C:extracellular region"/>
    <property type="evidence" value="ECO:0007669"/>
    <property type="project" value="UniProtKB-SubCell"/>
</dbReference>
<evidence type="ECO:0000313" key="13">
    <source>
        <dbReference type="EMBL" id="JAS58245.1"/>
    </source>
</evidence>
<dbReference type="InterPro" id="IPR029668">
    <property type="entry name" value="TMEM98"/>
</dbReference>
<dbReference type="GO" id="GO:0005886">
    <property type="term" value="C:plasma membrane"/>
    <property type="evidence" value="ECO:0007669"/>
    <property type="project" value="UniProtKB-SubCell"/>
</dbReference>
<evidence type="ECO:0000256" key="3">
    <source>
        <dbReference type="ARBA" id="ARBA00004648"/>
    </source>
</evidence>
<gene>
    <name evidence="13" type="ORF">g.22786</name>
</gene>
<protein>
    <recommendedName>
        <fullName evidence="5">Transmembrane protein 98</fullName>
    </recommendedName>
</protein>
<evidence type="ECO:0000256" key="4">
    <source>
        <dbReference type="ARBA" id="ARBA00011024"/>
    </source>
</evidence>
<dbReference type="GO" id="GO:0005789">
    <property type="term" value="C:endoplasmic reticulum membrane"/>
    <property type="evidence" value="ECO:0007669"/>
    <property type="project" value="UniProtKB-SubCell"/>
</dbReference>
<dbReference type="PANTHER" id="PTHR32510:SF3">
    <property type="entry name" value="TRANSMEMBRANE PROTEIN 98"/>
    <property type="match status" value="1"/>
</dbReference>
<accession>A0A1B6G724</accession>